<dbReference type="RefSeq" id="XP_029224513.1">
    <property type="nucleotide sequence ID" value="XM_029375416.1"/>
</dbReference>
<evidence type="ECO:0000313" key="3">
    <source>
        <dbReference type="Proteomes" id="UP000284403"/>
    </source>
</evidence>
<dbReference type="Pfam" id="PF24466">
    <property type="entry name" value="DUF7578"/>
    <property type="match status" value="1"/>
</dbReference>
<dbReference type="AlphaFoldDB" id="A0A3R7RFM1"/>
<dbReference type="GeneID" id="40322182"/>
<dbReference type="OrthoDB" id="252899at2759"/>
<feature type="domain" description="DUF7578" evidence="1">
    <location>
        <begin position="110"/>
        <end position="172"/>
    </location>
</feature>
<comment type="caution">
    <text evidence="2">The sequence shown here is derived from an EMBL/GenBank/DDBJ whole genome shotgun (WGS) entry which is preliminary data.</text>
</comment>
<dbReference type="Proteomes" id="UP000284403">
    <property type="component" value="Unassembled WGS sequence"/>
</dbReference>
<proteinExistence type="predicted"/>
<keyword evidence="3" id="KW-1185">Reference proteome</keyword>
<organism evidence="2 3">
    <name type="scientific">Trypanosoma conorhini</name>
    <dbReference type="NCBI Taxonomy" id="83891"/>
    <lineage>
        <taxon>Eukaryota</taxon>
        <taxon>Discoba</taxon>
        <taxon>Euglenozoa</taxon>
        <taxon>Kinetoplastea</taxon>
        <taxon>Metakinetoplastina</taxon>
        <taxon>Trypanosomatida</taxon>
        <taxon>Trypanosomatidae</taxon>
        <taxon>Trypanosoma</taxon>
    </lineage>
</organism>
<reference evidence="2 3" key="1">
    <citation type="journal article" date="2018" name="BMC Genomics">
        <title>Genomic comparison of Trypanosoma conorhini and Trypanosoma rangeli to Trypanosoma cruzi strains of high and low virulence.</title>
        <authorList>
            <person name="Bradwell K.R."/>
            <person name="Koparde V.N."/>
            <person name="Matveyev A.V."/>
            <person name="Serrano M.G."/>
            <person name="Alves J.M."/>
            <person name="Parikh H."/>
            <person name="Huang B."/>
            <person name="Lee V."/>
            <person name="Espinosa-Alvarez O."/>
            <person name="Ortiz P.A."/>
            <person name="Costa-Martins A.G."/>
            <person name="Teixeira M.M."/>
            <person name="Buck G.A."/>
        </authorList>
    </citation>
    <scope>NUCLEOTIDE SEQUENCE [LARGE SCALE GENOMIC DNA]</scope>
    <source>
        <strain evidence="2 3">025E</strain>
    </source>
</reference>
<accession>A0A3R7RFM1</accession>
<gene>
    <name evidence="2" type="ORF">Tco025E_08571</name>
</gene>
<name>A0A3R7RFM1_9TRYP</name>
<dbReference type="EMBL" id="MKKU01000809">
    <property type="protein sequence ID" value="RNF01728.1"/>
    <property type="molecule type" value="Genomic_DNA"/>
</dbReference>
<evidence type="ECO:0000313" key="2">
    <source>
        <dbReference type="EMBL" id="RNF01728.1"/>
    </source>
</evidence>
<protein>
    <submittedName>
        <fullName evidence="2">Putative retrotransposon hot spot (RHS) protein</fullName>
    </submittedName>
</protein>
<sequence>MWRGFVRFHVAMRQKLCVSIVAARAAAVRPRGVRSTPQPQLCVGDACARWPRAGGVRGVLHPSFLLMERRRVSGGGAQSAQGQGREQRSKQQWTLATSVEDVLLEGVNATEQMELNDFISKYLGPKFVADEGRGVKLGAFIQGPEDCISDERLLRRILNSQAYQLLRDARKLAGQGVSSLAQ</sequence>
<evidence type="ECO:0000259" key="1">
    <source>
        <dbReference type="Pfam" id="PF24466"/>
    </source>
</evidence>
<dbReference type="InterPro" id="IPR056000">
    <property type="entry name" value="DUF7578"/>
</dbReference>